<dbReference type="PANTHER" id="PTHR43567:SF5">
    <property type="entry name" value="HYPOTHETICAL CYTOSOLIC PROTEIN"/>
    <property type="match status" value="1"/>
</dbReference>
<comment type="caution">
    <text evidence="3">The sequence shown here is derived from an EMBL/GenBank/DDBJ whole genome shotgun (WGS) entry which is preliminary data.</text>
</comment>
<evidence type="ECO:0000256" key="1">
    <source>
        <dbReference type="ARBA" id="ARBA00038054"/>
    </source>
</evidence>
<sequence>MQIKEMFQLVPETAEQLPRGAFLTAGGGVWNPMTIGWAQFGVVWSKPVLTVLVRKSRYTYGLMEQAEVFTVSVPREKALTKEIAFCGSRSGRDVDKEKDSGLSRIQARAGGADGVAECHIVFECRIVQKQLLDLNTLDPEIRKRNYGSNQALPDGDPHVLYVGEVLAAYRL</sequence>
<dbReference type="InterPro" id="IPR012349">
    <property type="entry name" value="Split_barrel_FMN-bd"/>
</dbReference>
<dbReference type="Gene3D" id="2.30.110.10">
    <property type="entry name" value="Electron Transport, Fmn-binding Protein, Chain A"/>
    <property type="match status" value="1"/>
</dbReference>
<protein>
    <recommendedName>
        <fullName evidence="2">Flavin reductase like domain-containing protein</fullName>
    </recommendedName>
</protein>
<reference evidence="3" key="1">
    <citation type="submission" date="2019-08" db="EMBL/GenBank/DDBJ databases">
        <authorList>
            <person name="Kucharzyk K."/>
            <person name="Murdoch R.W."/>
            <person name="Higgins S."/>
            <person name="Loffler F."/>
        </authorList>
    </citation>
    <scope>NUCLEOTIDE SEQUENCE</scope>
</reference>
<dbReference type="AlphaFoldDB" id="A0A645GZP8"/>
<name>A0A645GZP8_9ZZZZ</name>
<evidence type="ECO:0000259" key="2">
    <source>
        <dbReference type="Pfam" id="PF01613"/>
    </source>
</evidence>
<dbReference type="Pfam" id="PF01613">
    <property type="entry name" value="Flavin_Reduct"/>
    <property type="match status" value="1"/>
</dbReference>
<dbReference type="SUPFAM" id="SSF50475">
    <property type="entry name" value="FMN-binding split barrel"/>
    <property type="match status" value="1"/>
</dbReference>
<dbReference type="PANTHER" id="PTHR43567">
    <property type="entry name" value="FLAVOREDOXIN-RELATED-RELATED"/>
    <property type="match status" value="1"/>
</dbReference>
<dbReference type="InterPro" id="IPR002563">
    <property type="entry name" value="Flavin_Rdtase-like_dom"/>
</dbReference>
<dbReference type="EMBL" id="VSSQ01079637">
    <property type="protein sequence ID" value="MPN29103.1"/>
    <property type="molecule type" value="Genomic_DNA"/>
</dbReference>
<evidence type="ECO:0000313" key="3">
    <source>
        <dbReference type="EMBL" id="MPN29103.1"/>
    </source>
</evidence>
<dbReference type="InterPro" id="IPR052174">
    <property type="entry name" value="Flavoredoxin"/>
</dbReference>
<accession>A0A645GZP8</accession>
<organism evidence="3">
    <name type="scientific">bioreactor metagenome</name>
    <dbReference type="NCBI Taxonomy" id="1076179"/>
    <lineage>
        <taxon>unclassified sequences</taxon>
        <taxon>metagenomes</taxon>
        <taxon>ecological metagenomes</taxon>
    </lineage>
</organism>
<gene>
    <name evidence="3" type="ORF">SDC9_176554</name>
</gene>
<comment type="similarity">
    <text evidence="1">Belongs to the flavoredoxin family.</text>
</comment>
<dbReference type="GO" id="GO:0010181">
    <property type="term" value="F:FMN binding"/>
    <property type="evidence" value="ECO:0007669"/>
    <property type="project" value="InterPro"/>
</dbReference>
<proteinExistence type="inferred from homology"/>
<feature type="domain" description="Flavin reductase like" evidence="2">
    <location>
        <begin position="28"/>
        <end position="168"/>
    </location>
</feature>